<dbReference type="Proteomes" id="UP001169713">
    <property type="component" value="Unassembled WGS sequence"/>
</dbReference>
<sequence>MVEINGLEALQKRLDNISRNAQELAGNNRVDFDKLFNPSFMNKYTDLSSIKEFLDILGVHNQEELNNLPKSQLDTYTSQHTRFTSWHEMLQTATKEYVVKSLKR</sequence>
<name>A0ABD4ZZ61_9LACO</name>
<protein>
    <submittedName>
        <fullName evidence="1">Uncharacterized protein</fullName>
    </submittedName>
</protein>
<proteinExistence type="predicted"/>
<dbReference type="EMBL" id="JAUONS010000001">
    <property type="protein sequence ID" value="MDO6360835.1"/>
    <property type="molecule type" value="Genomic_DNA"/>
</dbReference>
<evidence type="ECO:0000313" key="1">
    <source>
        <dbReference type="EMBL" id="MDO6360835.1"/>
    </source>
</evidence>
<organism evidence="1 2">
    <name type="scientific">Lactobacillus paragasseri</name>
    <dbReference type="NCBI Taxonomy" id="2107999"/>
    <lineage>
        <taxon>Bacteria</taxon>
        <taxon>Bacillati</taxon>
        <taxon>Bacillota</taxon>
        <taxon>Bacilli</taxon>
        <taxon>Lactobacillales</taxon>
        <taxon>Lactobacillaceae</taxon>
        <taxon>Lactobacillus</taxon>
    </lineage>
</organism>
<reference evidence="1" key="1">
    <citation type="submission" date="2023-07" db="EMBL/GenBank/DDBJ databases">
        <title>Whole Genome Sequencing of Colonoscopy isolates.</title>
        <authorList>
            <person name="Surve S.V."/>
            <person name="Valls R.A."/>
            <person name="Barrak K.E."/>
            <person name="Gardner T.B."/>
            <person name="O'Toole G.A."/>
        </authorList>
    </citation>
    <scope>NUCLEOTIDE SEQUENCE</scope>
    <source>
        <strain evidence="1">GP0003</strain>
    </source>
</reference>
<dbReference type="RefSeq" id="WP_262333828.1">
    <property type="nucleotide sequence ID" value="NZ_JANZQG010000004.1"/>
</dbReference>
<dbReference type="AlphaFoldDB" id="A0ABD4ZZ61"/>
<gene>
    <name evidence="1" type="ORF">Q4436_01705</name>
</gene>
<comment type="caution">
    <text evidence="1">The sequence shown here is derived from an EMBL/GenBank/DDBJ whole genome shotgun (WGS) entry which is preliminary data.</text>
</comment>
<accession>A0ABD4ZZ61</accession>
<evidence type="ECO:0000313" key="2">
    <source>
        <dbReference type="Proteomes" id="UP001169713"/>
    </source>
</evidence>